<evidence type="ECO:0000259" key="8">
    <source>
        <dbReference type="PROSITE" id="PS50157"/>
    </source>
</evidence>
<evidence type="ECO:0000313" key="9">
    <source>
        <dbReference type="Ensembl" id="ENSGMOP00000039785.1"/>
    </source>
</evidence>
<dbReference type="Gene3D" id="3.30.160.60">
    <property type="entry name" value="Classic Zinc Finger"/>
    <property type="match status" value="4"/>
</dbReference>
<dbReference type="InterPro" id="IPR013087">
    <property type="entry name" value="Znf_C2H2_type"/>
</dbReference>
<keyword evidence="4" id="KW-0862">Zinc</keyword>
<feature type="domain" description="C2H2-type" evidence="8">
    <location>
        <begin position="152"/>
        <end position="180"/>
    </location>
</feature>
<feature type="domain" description="C2H2-type" evidence="8">
    <location>
        <begin position="224"/>
        <end position="251"/>
    </location>
</feature>
<dbReference type="GO" id="GO:0001228">
    <property type="term" value="F:DNA-binding transcription activator activity, RNA polymerase II-specific"/>
    <property type="evidence" value="ECO:0007669"/>
    <property type="project" value="TreeGrafter"/>
</dbReference>
<feature type="domain" description="C2H2-type" evidence="8">
    <location>
        <begin position="321"/>
        <end position="348"/>
    </location>
</feature>
<reference evidence="9" key="1">
    <citation type="submission" date="2025-08" db="UniProtKB">
        <authorList>
            <consortium name="Ensembl"/>
        </authorList>
    </citation>
    <scope>IDENTIFICATION</scope>
</reference>
<dbReference type="SMART" id="SM00355">
    <property type="entry name" value="ZnF_C2H2"/>
    <property type="match status" value="5"/>
</dbReference>
<dbReference type="GO" id="GO:0008270">
    <property type="term" value="F:zinc ion binding"/>
    <property type="evidence" value="ECO:0007669"/>
    <property type="project" value="UniProtKB-KW"/>
</dbReference>
<feature type="region of interest" description="Disordered" evidence="7">
    <location>
        <begin position="19"/>
        <end position="49"/>
    </location>
</feature>
<dbReference type="GeneTree" id="ENSGT00940000162367"/>
<dbReference type="PROSITE" id="PS00028">
    <property type="entry name" value="ZINC_FINGER_C2H2_1"/>
    <property type="match status" value="5"/>
</dbReference>
<evidence type="ECO:0000256" key="1">
    <source>
        <dbReference type="ARBA" id="ARBA00022723"/>
    </source>
</evidence>
<proteinExistence type="predicted"/>
<dbReference type="SUPFAM" id="SSF57667">
    <property type="entry name" value="beta-beta-alpha zinc fingers"/>
    <property type="match status" value="3"/>
</dbReference>
<dbReference type="PROSITE" id="PS50157">
    <property type="entry name" value="ZINC_FINGER_C2H2_2"/>
    <property type="match status" value="5"/>
</dbReference>
<dbReference type="GO" id="GO:0000978">
    <property type="term" value="F:RNA polymerase II cis-regulatory region sequence-specific DNA binding"/>
    <property type="evidence" value="ECO:0007669"/>
    <property type="project" value="TreeGrafter"/>
</dbReference>
<accession>A0A8C5B1R1</accession>
<dbReference type="FunFam" id="3.30.160.60:FF:000706">
    <property type="entry name" value="Zinc finger protein"/>
    <property type="match status" value="1"/>
</dbReference>
<evidence type="ECO:0000256" key="3">
    <source>
        <dbReference type="ARBA" id="ARBA00022771"/>
    </source>
</evidence>
<reference evidence="9" key="2">
    <citation type="submission" date="2025-09" db="UniProtKB">
        <authorList>
            <consortium name="Ensembl"/>
        </authorList>
    </citation>
    <scope>IDENTIFICATION</scope>
</reference>
<evidence type="ECO:0000256" key="2">
    <source>
        <dbReference type="ARBA" id="ARBA00022737"/>
    </source>
</evidence>
<evidence type="ECO:0000256" key="4">
    <source>
        <dbReference type="ARBA" id="ARBA00022833"/>
    </source>
</evidence>
<keyword evidence="2" id="KW-0677">Repeat</keyword>
<dbReference type="Ensembl" id="ENSGMOT00000024758.1">
    <property type="protein sequence ID" value="ENSGMOP00000039785.1"/>
    <property type="gene ID" value="ENSGMOG00000030546.1"/>
</dbReference>
<evidence type="ECO:0000256" key="6">
    <source>
        <dbReference type="PROSITE-ProRule" id="PRU00042"/>
    </source>
</evidence>
<keyword evidence="10" id="KW-1185">Reference proteome</keyword>
<keyword evidence="3 6" id="KW-0863">Zinc-finger</keyword>
<dbReference type="PANTHER" id="PTHR24393">
    <property type="entry name" value="ZINC FINGER PROTEIN"/>
    <property type="match status" value="1"/>
</dbReference>
<evidence type="ECO:0000256" key="7">
    <source>
        <dbReference type="SAM" id="MobiDB-lite"/>
    </source>
</evidence>
<dbReference type="FunFam" id="3.30.160.60:FF:000446">
    <property type="entry name" value="Zinc finger protein"/>
    <property type="match status" value="1"/>
</dbReference>
<feature type="domain" description="C2H2-type" evidence="8">
    <location>
        <begin position="125"/>
        <end position="152"/>
    </location>
</feature>
<evidence type="ECO:0000313" key="10">
    <source>
        <dbReference type="Proteomes" id="UP000694546"/>
    </source>
</evidence>
<dbReference type="Proteomes" id="UP000694546">
    <property type="component" value="Chromosome 11"/>
</dbReference>
<dbReference type="GO" id="GO:0005634">
    <property type="term" value="C:nucleus"/>
    <property type="evidence" value="ECO:0007669"/>
    <property type="project" value="TreeGrafter"/>
</dbReference>
<dbReference type="PANTHER" id="PTHR24393:SF34">
    <property type="entry name" value="PR_SET DOMAIN 13"/>
    <property type="match status" value="1"/>
</dbReference>
<dbReference type="Pfam" id="PF00096">
    <property type="entry name" value="zf-C2H2"/>
    <property type="match status" value="1"/>
</dbReference>
<dbReference type="InterPro" id="IPR036236">
    <property type="entry name" value="Znf_C2H2_sf"/>
</dbReference>
<keyword evidence="1" id="KW-0479">Metal-binding</keyword>
<name>A0A8C5B1R1_GADMO</name>
<feature type="compositionally biased region" description="Basic residues" evidence="7">
    <location>
        <begin position="33"/>
        <end position="44"/>
    </location>
</feature>
<keyword evidence="5" id="KW-0539">Nucleus</keyword>
<protein>
    <recommendedName>
        <fullName evidence="8">C2H2-type domain-containing protein</fullName>
    </recommendedName>
</protein>
<organism evidence="9 10">
    <name type="scientific">Gadus morhua</name>
    <name type="common">Atlantic cod</name>
    <dbReference type="NCBI Taxonomy" id="8049"/>
    <lineage>
        <taxon>Eukaryota</taxon>
        <taxon>Metazoa</taxon>
        <taxon>Chordata</taxon>
        <taxon>Craniata</taxon>
        <taxon>Vertebrata</taxon>
        <taxon>Euteleostomi</taxon>
        <taxon>Actinopterygii</taxon>
        <taxon>Neopterygii</taxon>
        <taxon>Teleostei</taxon>
        <taxon>Neoteleostei</taxon>
        <taxon>Acanthomorphata</taxon>
        <taxon>Zeiogadaria</taxon>
        <taxon>Gadariae</taxon>
        <taxon>Gadiformes</taxon>
        <taxon>Gadoidei</taxon>
        <taxon>Gadidae</taxon>
        <taxon>Gadus</taxon>
    </lineage>
</organism>
<feature type="domain" description="C2H2-type" evidence="8">
    <location>
        <begin position="252"/>
        <end position="279"/>
    </location>
</feature>
<sequence>QNSLLTHSHQVFWPATTYHSDSVSEPDNSTEKLRKKGGRPRKQRLTSLASSPVAEADGAWISTEDLQPVASRDPNKSHLNTLECSRYGRKRSLKLHFKIFKMEQEDEPEDGLEACLPRRKKVRRFHCKMCDRSYQFKSQCIQHELSHVEKPFLCRLCGIRFGKESNLTLHLKNQHKSYTNSPKSKKHMQCSKYSDHAEKEYENLNQDSDFDFHQSVASKQRKGMVCLDCGKQFAYHSALQRHMHVHTGAKPHKCDVCGKGFCQHYFLCVHQLTHWSENRYNCLDCFDSFTEFLKAKNHVCRSVKSGQGNRIPGRSKVSLSYTCDICKKTFFILKDFHLHVKAHSSAKLYHCLMCGKLFRVVVADLGVDTRLVPLGTSITPGHHSLELPIAHHGAT</sequence>
<evidence type="ECO:0000256" key="5">
    <source>
        <dbReference type="ARBA" id="ARBA00023242"/>
    </source>
</evidence>
<dbReference type="AlphaFoldDB" id="A0A8C5B1R1"/>